<dbReference type="Proteomes" id="UP000186914">
    <property type="component" value="Unassembled WGS sequence"/>
</dbReference>
<dbReference type="InterPro" id="IPR032710">
    <property type="entry name" value="NTF2-like_dom_sf"/>
</dbReference>
<evidence type="ECO:0000313" key="1">
    <source>
        <dbReference type="EMBL" id="SIR26112.1"/>
    </source>
</evidence>
<gene>
    <name evidence="1" type="ORF">SAMN05421858_2028</name>
</gene>
<dbReference type="Pfam" id="PF07366">
    <property type="entry name" value="SnoaL"/>
    <property type="match status" value="1"/>
</dbReference>
<sequence>MTMESNTELVRRDAEEIWSEGNIEVINEIFHEDFVLHDPSSPDEEGGRDDYREYVETYRRAFPDAEYTVEKEVAEDDFVSVRYTARGTHEGELMDIEPTGEQVTVSGMEMYRVEDGKIAEMWTNYDTVGLLQQLDVLPPLDALVREANAD</sequence>
<dbReference type="PANTHER" id="PTHR38436:SF1">
    <property type="entry name" value="ESTER CYCLASE"/>
    <property type="match status" value="1"/>
</dbReference>
<protein>
    <recommendedName>
        <fullName evidence="3">SnoaL-like polyketide cyclase</fullName>
    </recommendedName>
</protein>
<dbReference type="GO" id="GO:0030638">
    <property type="term" value="P:polyketide metabolic process"/>
    <property type="evidence" value="ECO:0007669"/>
    <property type="project" value="InterPro"/>
</dbReference>
<dbReference type="EMBL" id="FTNO01000001">
    <property type="protein sequence ID" value="SIR26112.1"/>
    <property type="molecule type" value="Genomic_DNA"/>
</dbReference>
<name>A0A1N6ZGT1_9EURY</name>
<dbReference type="PANTHER" id="PTHR38436">
    <property type="entry name" value="POLYKETIDE CYCLASE SNOAL-LIKE DOMAIN"/>
    <property type="match status" value="1"/>
</dbReference>
<dbReference type="SUPFAM" id="SSF54427">
    <property type="entry name" value="NTF2-like"/>
    <property type="match status" value="1"/>
</dbReference>
<dbReference type="RefSeq" id="WP_076429942.1">
    <property type="nucleotide sequence ID" value="NZ_FTNO01000001.1"/>
</dbReference>
<dbReference type="AlphaFoldDB" id="A0A1N6ZGT1"/>
<accession>A0A1N6ZGT1</accession>
<evidence type="ECO:0000313" key="2">
    <source>
        <dbReference type="Proteomes" id="UP000186914"/>
    </source>
</evidence>
<dbReference type="OrthoDB" id="8685at2157"/>
<reference evidence="2" key="1">
    <citation type="submission" date="2017-01" db="EMBL/GenBank/DDBJ databases">
        <authorList>
            <person name="Varghese N."/>
            <person name="Submissions S."/>
        </authorList>
    </citation>
    <scope>NUCLEOTIDE SEQUENCE [LARGE SCALE GENOMIC DNA]</scope>
    <source>
        <strain evidence="2">CGMCC 1.7737</strain>
    </source>
</reference>
<organism evidence="1 2">
    <name type="scientific">Haladaptatus litoreus</name>
    <dbReference type="NCBI Taxonomy" id="553468"/>
    <lineage>
        <taxon>Archaea</taxon>
        <taxon>Methanobacteriati</taxon>
        <taxon>Methanobacteriota</taxon>
        <taxon>Stenosarchaea group</taxon>
        <taxon>Halobacteria</taxon>
        <taxon>Halobacteriales</taxon>
        <taxon>Haladaptataceae</taxon>
        <taxon>Haladaptatus</taxon>
    </lineage>
</organism>
<evidence type="ECO:0008006" key="3">
    <source>
        <dbReference type="Google" id="ProtNLM"/>
    </source>
</evidence>
<dbReference type="Gene3D" id="3.10.450.50">
    <property type="match status" value="1"/>
</dbReference>
<proteinExistence type="predicted"/>
<dbReference type="InterPro" id="IPR009959">
    <property type="entry name" value="Cyclase_SnoaL-like"/>
</dbReference>
<keyword evidence="2" id="KW-1185">Reference proteome</keyword>